<dbReference type="AlphaFoldDB" id="A0A6A6JQF1"/>
<feature type="region of interest" description="Disordered" evidence="2">
    <location>
        <begin position="964"/>
        <end position="1022"/>
    </location>
</feature>
<keyword evidence="1" id="KW-0175">Coiled coil</keyword>
<feature type="compositionally biased region" description="Polar residues" evidence="2">
    <location>
        <begin position="1055"/>
        <end position="1079"/>
    </location>
</feature>
<feature type="compositionally biased region" description="Low complexity" evidence="2">
    <location>
        <begin position="989"/>
        <end position="1001"/>
    </location>
</feature>
<gene>
    <name evidence="3" type="ORF">EI97DRAFT_255805</name>
</gene>
<dbReference type="RefSeq" id="XP_033656013.1">
    <property type="nucleotide sequence ID" value="XM_033794175.1"/>
</dbReference>
<dbReference type="Proteomes" id="UP000800097">
    <property type="component" value="Unassembled WGS sequence"/>
</dbReference>
<feature type="compositionally biased region" description="Polar residues" evidence="2">
    <location>
        <begin position="1136"/>
        <end position="1153"/>
    </location>
</feature>
<feature type="compositionally biased region" description="Polar residues" evidence="2">
    <location>
        <begin position="1002"/>
        <end position="1017"/>
    </location>
</feature>
<feature type="compositionally biased region" description="Polar residues" evidence="2">
    <location>
        <begin position="703"/>
        <end position="712"/>
    </location>
</feature>
<feature type="compositionally biased region" description="Low complexity" evidence="2">
    <location>
        <begin position="969"/>
        <end position="978"/>
    </location>
</feature>
<protein>
    <submittedName>
        <fullName evidence="3">Uncharacterized protein</fullName>
    </submittedName>
</protein>
<evidence type="ECO:0000313" key="4">
    <source>
        <dbReference type="Proteomes" id="UP000800097"/>
    </source>
</evidence>
<evidence type="ECO:0000256" key="1">
    <source>
        <dbReference type="SAM" id="Coils"/>
    </source>
</evidence>
<feature type="compositionally biased region" description="Low complexity" evidence="2">
    <location>
        <begin position="77"/>
        <end position="90"/>
    </location>
</feature>
<feature type="region of interest" description="Disordered" evidence="2">
    <location>
        <begin position="1055"/>
        <end position="1087"/>
    </location>
</feature>
<evidence type="ECO:0000313" key="3">
    <source>
        <dbReference type="EMBL" id="KAF2278474.1"/>
    </source>
</evidence>
<feature type="region of interest" description="Disordered" evidence="2">
    <location>
        <begin position="866"/>
        <end position="931"/>
    </location>
</feature>
<sequence>MLRSPGLSATVCSRSTAEIHKPLPSRPRSVSMPSTPELPIELPGSILLENQGFPLQRAAHLAAPGPSTMRPARSEHPSSSSATPLRPSSSRVPQHKKTFSEASLQRRSKSKPNLITSPSSTDSKITACSVSTNGGHASSNESTKARVGLERCSLQPSPLIIERKSANNCNNGRKPQQEEETPDTPTPTTTRSRQIEELKSTITAQDNTISTLQAQFGSLRVSHEAHVASLIDAHAAEVASLKNYTRVLEEQQSQRTLHHASSNHLLLFLDSAAPQTPTRESPQTATAGSTSATSIRSFKTALEQPTRSPQVARDSPEMDNLKRKLSVARRPETGNRELVRELNLYKHNNAALQKQIESLMAKLNQAKTNERNLTATLEEIERNCTEWQAKASKVEQLEKSALALQNTIDHLEHRLELANTSKLDAEEHLLNLQMGRSPFDRRPTPPKLTVPESVPRQPDRQAAHMSMSTVFSAGSPTEQAQEPQDAATLAAFISHIERLQEQVKEKDSLNGQLEEENVQLRHKSAELERELRELNLQLEIQNQLLDKSKVAEVHIKELRSAIIQRESVIGEKEKALRMAERQLEHHKLLLHAEIRKHATLSLLADNQENPLPEPSSLASKADIDRWIERLRARFQKERHDDKENPPSNDMEALVKDLRREIDFYVREIIYYKLDIKGYKSDIKKLKHIASRMGSYGSRASDIDSPTPSQSRAADTPNPARLSTATSGLGISSTSSPVSPGPVSASLPAGRPITPAAPPTPDRSPEHNATPAFVTTKRVPLCNAAPMTPQTPPRKFQGTSEADPGVSPRSVARLSPERRKPTPPSPDQEKFGDMATNFPLSTPAAPKRHDTQRSMSDSIIQLYTMPRTPEWSPFSNPEKTPNGQYNVATQTRQRSASVPDSSKGKSTPERPPRPRYGLYETAPAPPSPPRVDVMAQAMRNSPDRAKTQEQAPHELNCGILSSTVSRIQDSGPSSSGSTSNVPAPLRFHSRASSAGSSTKGTSQPVSPSRKFSNSSGNNVPFIIGMPSPHNPALISPVTTVPPTACSITGKCATTTCSSKVQSPTSRTGVGGTMASSTPAVSPTEGPSSGISSYFGSGFPLAKSSSTSRASSITHTRNASLSMPSRKDSDSGGRSVGPSRNLSGSGIRNALNSQLPGLMMKGKGKSRKESLSISPPKPLESPFGVEVGEGGRGGEGEVGRAL</sequence>
<accession>A0A6A6JQF1</accession>
<feature type="coiled-coil region" evidence="1">
    <location>
        <begin position="496"/>
        <end position="544"/>
    </location>
</feature>
<feature type="compositionally biased region" description="Polar residues" evidence="2">
    <location>
        <begin position="100"/>
        <end position="142"/>
    </location>
</feature>
<feature type="region of interest" description="Disordered" evidence="2">
    <location>
        <begin position="163"/>
        <end position="193"/>
    </location>
</feature>
<proteinExistence type="predicted"/>
<organism evidence="3 4">
    <name type="scientific">Westerdykella ornata</name>
    <dbReference type="NCBI Taxonomy" id="318751"/>
    <lineage>
        <taxon>Eukaryota</taxon>
        <taxon>Fungi</taxon>
        <taxon>Dikarya</taxon>
        <taxon>Ascomycota</taxon>
        <taxon>Pezizomycotina</taxon>
        <taxon>Dothideomycetes</taxon>
        <taxon>Pleosporomycetidae</taxon>
        <taxon>Pleosporales</taxon>
        <taxon>Sporormiaceae</taxon>
        <taxon>Westerdykella</taxon>
    </lineage>
</organism>
<reference evidence="3" key="1">
    <citation type="journal article" date="2020" name="Stud. Mycol.">
        <title>101 Dothideomycetes genomes: a test case for predicting lifestyles and emergence of pathogens.</title>
        <authorList>
            <person name="Haridas S."/>
            <person name="Albert R."/>
            <person name="Binder M."/>
            <person name="Bloem J."/>
            <person name="Labutti K."/>
            <person name="Salamov A."/>
            <person name="Andreopoulos B."/>
            <person name="Baker S."/>
            <person name="Barry K."/>
            <person name="Bills G."/>
            <person name="Bluhm B."/>
            <person name="Cannon C."/>
            <person name="Castanera R."/>
            <person name="Culley D."/>
            <person name="Daum C."/>
            <person name="Ezra D."/>
            <person name="Gonzalez J."/>
            <person name="Henrissat B."/>
            <person name="Kuo A."/>
            <person name="Liang C."/>
            <person name="Lipzen A."/>
            <person name="Lutzoni F."/>
            <person name="Magnuson J."/>
            <person name="Mondo S."/>
            <person name="Nolan M."/>
            <person name="Ohm R."/>
            <person name="Pangilinan J."/>
            <person name="Park H.-J."/>
            <person name="Ramirez L."/>
            <person name="Alfaro M."/>
            <person name="Sun H."/>
            <person name="Tritt A."/>
            <person name="Yoshinaga Y."/>
            <person name="Zwiers L.-H."/>
            <person name="Turgeon B."/>
            <person name="Goodwin S."/>
            <person name="Spatafora J."/>
            <person name="Crous P."/>
            <person name="Grigoriev I."/>
        </authorList>
    </citation>
    <scope>NUCLEOTIDE SEQUENCE</scope>
    <source>
        <strain evidence="3">CBS 379.55</strain>
    </source>
</reference>
<evidence type="ECO:0000256" key="2">
    <source>
        <dbReference type="SAM" id="MobiDB-lite"/>
    </source>
</evidence>
<feature type="region of interest" description="Disordered" evidence="2">
    <location>
        <begin position="298"/>
        <end position="320"/>
    </location>
</feature>
<feature type="compositionally biased region" description="Polar residues" evidence="2">
    <location>
        <begin position="1111"/>
        <end position="1121"/>
    </location>
</feature>
<dbReference type="OrthoDB" id="5431474at2759"/>
<feature type="region of interest" description="Disordered" evidence="2">
    <location>
        <begin position="435"/>
        <end position="464"/>
    </location>
</feature>
<dbReference type="EMBL" id="ML986488">
    <property type="protein sequence ID" value="KAF2278474.1"/>
    <property type="molecule type" value="Genomic_DNA"/>
</dbReference>
<feature type="compositionally biased region" description="Polar residues" evidence="2">
    <location>
        <begin position="872"/>
        <end position="899"/>
    </location>
</feature>
<feature type="compositionally biased region" description="Low complexity" evidence="2">
    <location>
        <begin position="721"/>
        <end position="749"/>
    </location>
</feature>
<feature type="compositionally biased region" description="Basic and acidic residues" evidence="2">
    <location>
        <begin position="1190"/>
        <end position="1200"/>
    </location>
</feature>
<feature type="region of interest" description="Disordered" evidence="2">
    <location>
        <begin position="57"/>
        <end position="146"/>
    </location>
</feature>
<feature type="coiled-coil region" evidence="1">
    <location>
        <begin position="335"/>
        <end position="414"/>
    </location>
</feature>
<feature type="compositionally biased region" description="Basic and acidic residues" evidence="2">
    <location>
        <begin position="901"/>
        <end position="911"/>
    </location>
</feature>
<dbReference type="GeneID" id="54547350"/>
<keyword evidence="4" id="KW-1185">Reference proteome</keyword>
<feature type="region of interest" description="Disordered" evidence="2">
    <location>
        <begin position="695"/>
        <end position="854"/>
    </location>
</feature>
<feature type="region of interest" description="Disordered" evidence="2">
    <location>
        <begin position="1102"/>
        <end position="1200"/>
    </location>
</feature>
<name>A0A6A6JQF1_WESOR</name>
<feature type="region of interest" description="Disordered" evidence="2">
    <location>
        <begin position="1"/>
        <end position="39"/>
    </location>
</feature>